<dbReference type="FunFam" id="3.40.50.720:FF:000084">
    <property type="entry name" value="Short-chain dehydrogenase reductase"/>
    <property type="match status" value="1"/>
</dbReference>
<protein>
    <submittedName>
        <fullName evidence="3">NAD(P)-dependent dehydrogenase (Short-subunit alcohol dehydrogenase family)</fullName>
    </submittedName>
</protein>
<dbReference type="InterPro" id="IPR020904">
    <property type="entry name" value="Sc_DH/Rdtase_CS"/>
</dbReference>
<dbReference type="AlphaFoldDB" id="A0A317PTI5"/>
<feature type="domain" description="Ketoreductase" evidence="2">
    <location>
        <begin position="9"/>
        <end position="189"/>
    </location>
</feature>
<comment type="caution">
    <text evidence="3">The sequence shown here is derived from an EMBL/GenBank/DDBJ whole genome shotgun (WGS) entry which is preliminary data.</text>
</comment>
<evidence type="ECO:0000313" key="3">
    <source>
        <dbReference type="EMBL" id="PWW02134.1"/>
    </source>
</evidence>
<sequence>MSDTGFVSGHVIVTGGASGIGEATVLALIDDGASVTILDVDDESVIRAEERHQGEDVLVLSCDITDEDEVTEAIARAVGVFGQVTGLVNCAGIARDMPAEKTSIEAFRQIIDVNLTGTFIVCKAALDEMGDSLAIVNLASVSGLRANSGRAAYGASKAGVVMLSQVLANEWGASGVRVNVVAPGPIDSPLIQKLHSPDDRKTWTNRTPLGRYGRSTEVARAIRFLLSDEASYINGHVLTVDGGFTSSGIIAGR</sequence>
<dbReference type="PRINTS" id="PR00080">
    <property type="entry name" value="SDRFAMILY"/>
</dbReference>
<dbReference type="PRINTS" id="PR00081">
    <property type="entry name" value="GDHRDH"/>
</dbReference>
<dbReference type="CDD" id="cd05233">
    <property type="entry name" value="SDR_c"/>
    <property type="match status" value="1"/>
</dbReference>
<evidence type="ECO:0000259" key="2">
    <source>
        <dbReference type="SMART" id="SM00822"/>
    </source>
</evidence>
<dbReference type="InterPro" id="IPR057326">
    <property type="entry name" value="KR_dom"/>
</dbReference>
<keyword evidence="4" id="KW-1185">Reference proteome</keyword>
<dbReference type="Proteomes" id="UP000246352">
    <property type="component" value="Unassembled WGS sequence"/>
</dbReference>
<dbReference type="PANTHER" id="PTHR42760">
    <property type="entry name" value="SHORT-CHAIN DEHYDROGENASES/REDUCTASES FAMILY MEMBER"/>
    <property type="match status" value="1"/>
</dbReference>
<name>A0A317PTI5_9HYPH</name>
<dbReference type="EMBL" id="QGTR01000002">
    <property type="protein sequence ID" value="PWW02134.1"/>
    <property type="molecule type" value="Genomic_DNA"/>
</dbReference>
<dbReference type="InterPro" id="IPR036291">
    <property type="entry name" value="NAD(P)-bd_dom_sf"/>
</dbReference>
<dbReference type="RefSeq" id="WP_170132246.1">
    <property type="nucleotide sequence ID" value="NZ_QGTR01000002.1"/>
</dbReference>
<dbReference type="Pfam" id="PF13561">
    <property type="entry name" value="adh_short_C2"/>
    <property type="match status" value="1"/>
</dbReference>
<dbReference type="SMART" id="SM00822">
    <property type="entry name" value="PKS_KR"/>
    <property type="match status" value="1"/>
</dbReference>
<evidence type="ECO:0000256" key="1">
    <source>
        <dbReference type="ARBA" id="ARBA00006484"/>
    </source>
</evidence>
<gene>
    <name evidence="3" type="ORF">DFR52_102802</name>
</gene>
<organism evidence="3 4">
    <name type="scientific">Hoeflea marina</name>
    <dbReference type="NCBI Taxonomy" id="274592"/>
    <lineage>
        <taxon>Bacteria</taxon>
        <taxon>Pseudomonadati</taxon>
        <taxon>Pseudomonadota</taxon>
        <taxon>Alphaproteobacteria</taxon>
        <taxon>Hyphomicrobiales</taxon>
        <taxon>Rhizobiaceae</taxon>
        <taxon>Hoeflea</taxon>
    </lineage>
</organism>
<dbReference type="PROSITE" id="PS00061">
    <property type="entry name" value="ADH_SHORT"/>
    <property type="match status" value="1"/>
</dbReference>
<dbReference type="PANTHER" id="PTHR42760:SF123">
    <property type="entry name" value="OXIDOREDUCTASE"/>
    <property type="match status" value="1"/>
</dbReference>
<proteinExistence type="inferred from homology"/>
<dbReference type="Gene3D" id="3.40.50.720">
    <property type="entry name" value="NAD(P)-binding Rossmann-like Domain"/>
    <property type="match status" value="1"/>
</dbReference>
<evidence type="ECO:0000313" key="4">
    <source>
        <dbReference type="Proteomes" id="UP000246352"/>
    </source>
</evidence>
<dbReference type="InterPro" id="IPR002347">
    <property type="entry name" value="SDR_fam"/>
</dbReference>
<dbReference type="SUPFAM" id="SSF51735">
    <property type="entry name" value="NAD(P)-binding Rossmann-fold domains"/>
    <property type="match status" value="1"/>
</dbReference>
<reference evidence="3 4" key="1">
    <citation type="submission" date="2018-05" db="EMBL/GenBank/DDBJ databases">
        <title>Genomic Encyclopedia of Type Strains, Phase IV (KMG-IV): sequencing the most valuable type-strain genomes for metagenomic binning, comparative biology and taxonomic classification.</title>
        <authorList>
            <person name="Goeker M."/>
        </authorList>
    </citation>
    <scope>NUCLEOTIDE SEQUENCE [LARGE SCALE GENOMIC DNA]</scope>
    <source>
        <strain evidence="3 4">DSM 16791</strain>
    </source>
</reference>
<accession>A0A317PTI5</accession>
<dbReference type="GO" id="GO:0030497">
    <property type="term" value="P:fatty acid elongation"/>
    <property type="evidence" value="ECO:0007669"/>
    <property type="project" value="TreeGrafter"/>
</dbReference>
<dbReference type="GO" id="GO:0016616">
    <property type="term" value="F:oxidoreductase activity, acting on the CH-OH group of donors, NAD or NADP as acceptor"/>
    <property type="evidence" value="ECO:0007669"/>
    <property type="project" value="TreeGrafter"/>
</dbReference>
<comment type="similarity">
    <text evidence="1">Belongs to the short-chain dehydrogenases/reductases (SDR) family.</text>
</comment>